<keyword evidence="4 11" id="KW-0479">Metal-binding</keyword>
<feature type="domain" description="Alanyl-transfer RNA synthetases family profile" evidence="12">
    <location>
        <begin position="4"/>
        <end position="722"/>
    </location>
</feature>
<dbReference type="RefSeq" id="WP_169193418.1">
    <property type="nucleotide sequence ID" value="NZ_CP046391.1"/>
</dbReference>
<dbReference type="NCBIfam" id="TIGR00344">
    <property type="entry name" value="alaS"/>
    <property type="match status" value="1"/>
</dbReference>
<evidence type="ECO:0000256" key="7">
    <source>
        <dbReference type="ARBA" id="ARBA00022840"/>
    </source>
</evidence>
<accession>A0A858PYX3</accession>
<evidence type="ECO:0000256" key="10">
    <source>
        <dbReference type="ARBA" id="ARBA00023146"/>
    </source>
</evidence>
<dbReference type="GO" id="GO:0004813">
    <property type="term" value="F:alanine-tRNA ligase activity"/>
    <property type="evidence" value="ECO:0007669"/>
    <property type="project" value="UniProtKB-UniRule"/>
</dbReference>
<evidence type="ECO:0000256" key="9">
    <source>
        <dbReference type="ARBA" id="ARBA00022917"/>
    </source>
</evidence>
<keyword evidence="2 11" id="KW-0820">tRNA-binding</keyword>
<feature type="binding site" evidence="11">
    <location>
        <position position="679"/>
    </location>
    <ligand>
        <name>Zn(2+)</name>
        <dbReference type="ChEBI" id="CHEBI:29105"/>
    </ligand>
</feature>
<comment type="cofactor">
    <cofactor evidence="11">
        <name>Zn(2+)</name>
        <dbReference type="ChEBI" id="CHEBI:29105"/>
    </cofactor>
    <text evidence="11">Binds 1 zinc ion per subunit.</text>
</comment>
<evidence type="ECO:0000313" key="13">
    <source>
        <dbReference type="EMBL" id="QJC27813.1"/>
    </source>
</evidence>
<dbReference type="SUPFAM" id="SSF55186">
    <property type="entry name" value="ThrRS/AlaRS common domain"/>
    <property type="match status" value="1"/>
</dbReference>
<evidence type="ECO:0000256" key="6">
    <source>
        <dbReference type="ARBA" id="ARBA00022833"/>
    </source>
</evidence>
<keyword evidence="8 11" id="KW-0694">RNA-binding</keyword>
<dbReference type="EC" id="6.1.1.7" evidence="11"/>
<evidence type="ECO:0000256" key="1">
    <source>
        <dbReference type="ARBA" id="ARBA00008226"/>
    </source>
</evidence>
<dbReference type="InterPro" id="IPR018163">
    <property type="entry name" value="Thr/Ala-tRNA-synth_IIc_edit"/>
</dbReference>
<dbReference type="SUPFAM" id="SSF50447">
    <property type="entry name" value="Translation proteins"/>
    <property type="match status" value="1"/>
</dbReference>
<dbReference type="InterPro" id="IPR012947">
    <property type="entry name" value="tRNA_SAD"/>
</dbReference>
<keyword evidence="7 11" id="KW-0067">ATP-binding</keyword>
<evidence type="ECO:0000259" key="12">
    <source>
        <dbReference type="PROSITE" id="PS50860"/>
    </source>
</evidence>
<dbReference type="PROSITE" id="PS50860">
    <property type="entry name" value="AA_TRNA_LIGASE_II_ALA"/>
    <property type="match status" value="1"/>
</dbReference>
<dbReference type="GO" id="GO:0008270">
    <property type="term" value="F:zinc ion binding"/>
    <property type="evidence" value="ECO:0007669"/>
    <property type="project" value="UniProtKB-UniRule"/>
</dbReference>
<evidence type="ECO:0000256" key="4">
    <source>
        <dbReference type="ARBA" id="ARBA00022723"/>
    </source>
</evidence>
<comment type="function">
    <text evidence="11">Catalyzes the attachment of alanine to tRNA(Ala) in a two-step reaction: alanine is first activated by ATP to form Ala-AMP and then transferred to the acceptor end of tRNA(Ala). Also edits incorrectly charged Ser-tRNA(Ala) and Gly-tRNA(Ala) via its editing domain.</text>
</comment>
<dbReference type="CDD" id="cd00673">
    <property type="entry name" value="AlaRS_core"/>
    <property type="match status" value="1"/>
</dbReference>
<dbReference type="InterPro" id="IPR018165">
    <property type="entry name" value="Ala-tRNA-synth_IIc_core"/>
</dbReference>
<dbReference type="GO" id="GO:0002161">
    <property type="term" value="F:aminoacyl-tRNA deacylase activity"/>
    <property type="evidence" value="ECO:0007669"/>
    <property type="project" value="TreeGrafter"/>
</dbReference>
<organism evidence="13 14">
    <name type="scientific">Anaplasma platys</name>
    <dbReference type="NCBI Taxonomy" id="949"/>
    <lineage>
        <taxon>Bacteria</taxon>
        <taxon>Pseudomonadati</taxon>
        <taxon>Pseudomonadota</taxon>
        <taxon>Alphaproteobacteria</taxon>
        <taxon>Rickettsiales</taxon>
        <taxon>Anaplasmataceae</taxon>
        <taxon>Anaplasma</taxon>
    </lineage>
</organism>
<dbReference type="InterPro" id="IPR018162">
    <property type="entry name" value="Ala-tRNA-ligase_IIc_anticod-bd"/>
</dbReference>
<dbReference type="FunFam" id="3.30.980.10:FF:000004">
    <property type="entry name" value="Alanine--tRNA ligase, cytoplasmic"/>
    <property type="match status" value="1"/>
</dbReference>
<dbReference type="EMBL" id="CP046391">
    <property type="protein sequence ID" value="QJC27813.1"/>
    <property type="molecule type" value="Genomic_DNA"/>
</dbReference>
<proteinExistence type="inferred from homology"/>
<dbReference type="PANTHER" id="PTHR11777:SF9">
    <property type="entry name" value="ALANINE--TRNA LIGASE, CYTOPLASMIC"/>
    <property type="match status" value="1"/>
</dbReference>
<dbReference type="GO" id="GO:0045892">
    <property type="term" value="P:negative regulation of DNA-templated transcription"/>
    <property type="evidence" value="ECO:0007669"/>
    <property type="project" value="TreeGrafter"/>
</dbReference>
<dbReference type="InterPro" id="IPR002318">
    <property type="entry name" value="Ala-tRNA-lgiase_IIc"/>
</dbReference>
<dbReference type="Pfam" id="PF07973">
    <property type="entry name" value="tRNA_SAD"/>
    <property type="match status" value="1"/>
</dbReference>
<keyword evidence="14" id="KW-1185">Reference proteome</keyword>
<dbReference type="Gene3D" id="3.30.930.10">
    <property type="entry name" value="Bira Bifunctional Protein, Domain 2"/>
    <property type="match status" value="1"/>
</dbReference>
<evidence type="ECO:0000313" key="14">
    <source>
        <dbReference type="Proteomes" id="UP000500930"/>
    </source>
</evidence>
<dbReference type="GO" id="GO:0000049">
    <property type="term" value="F:tRNA binding"/>
    <property type="evidence" value="ECO:0007669"/>
    <property type="project" value="UniProtKB-KW"/>
</dbReference>
<dbReference type="GO" id="GO:0005524">
    <property type="term" value="F:ATP binding"/>
    <property type="evidence" value="ECO:0007669"/>
    <property type="project" value="UniProtKB-UniRule"/>
</dbReference>
<dbReference type="KEGG" id="aplt:ANPL_03815"/>
<evidence type="ECO:0000256" key="2">
    <source>
        <dbReference type="ARBA" id="ARBA00022555"/>
    </source>
</evidence>
<dbReference type="GO" id="GO:0006419">
    <property type="term" value="P:alanyl-tRNA aminoacylation"/>
    <property type="evidence" value="ECO:0007669"/>
    <property type="project" value="UniProtKB-UniRule"/>
</dbReference>
<keyword evidence="3 11" id="KW-0436">Ligase</keyword>
<evidence type="ECO:0000256" key="5">
    <source>
        <dbReference type="ARBA" id="ARBA00022741"/>
    </source>
</evidence>
<feature type="binding site" evidence="11">
    <location>
        <position position="683"/>
    </location>
    <ligand>
        <name>Zn(2+)</name>
        <dbReference type="ChEBI" id="CHEBI:29105"/>
    </ligand>
</feature>
<dbReference type="Proteomes" id="UP000500930">
    <property type="component" value="Chromosome"/>
</dbReference>
<name>A0A858PYX3_9RICK</name>
<comment type="similarity">
    <text evidence="1 11">Belongs to the class-II aminoacyl-tRNA synthetase family.</text>
</comment>
<dbReference type="Gene3D" id="3.10.310.40">
    <property type="match status" value="1"/>
</dbReference>
<evidence type="ECO:0000256" key="8">
    <source>
        <dbReference type="ARBA" id="ARBA00022884"/>
    </source>
</evidence>
<dbReference type="SUPFAM" id="SSF101353">
    <property type="entry name" value="Putative anticodon-binding domain of alanyl-tRNA synthetase (AlaRS)"/>
    <property type="match status" value="1"/>
</dbReference>
<evidence type="ECO:0000256" key="11">
    <source>
        <dbReference type="HAMAP-Rule" id="MF_00036"/>
    </source>
</evidence>
<dbReference type="Gene3D" id="3.30.54.20">
    <property type="match status" value="1"/>
</dbReference>
<dbReference type="PANTHER" id="PTHR11777">
    <property type="entry name" value="ALANYL-TRNA SYNTHETASE"/>
    <property type="match status" value="1"/>
</dbReference>
<feature type="binding site" evidence="11">
    <location>
        <position position="581"/>
    </location>
    <ligand>
        <name>Zn(2+)</name>
        <dbReference type="ChEBI" id="CHEBI:29105"/>
    </ligand>
</feature>
<dbReference type="SMART" id="SM00863">
    <property type="entry name" value="tRNA_SAD"/>
    <property type="match status" value="1"/>
</dbReference>
<dbReference type="InterPro" id="IPR009000">
    <property type="entry name" value="Transl_B-barrel_sf"/>
</dbReference>
<keyword evidence="11" id="KW-0963">Cytoplasm</keyword>
<dbReference type="FunFam" id="3.30.930.10:FF:000004">
    <property type="entry name" value="Alanine--tRNA ligase"/>
    <property type="match status" value="1"/>
</dbReference>
<comment type="subcellular location">
    <subcellularLocation>
        <location evidence="11">Cytoplasm</location>
    </subcellularLocation>
</comment>
<comment type="catalytic activity">
    <reaction evidence="11">
        <text>tRNA(Ala) + L-alanine + ATP = L-alanyl-tRNA(Ala) + AMP + diphosphate</text>
        <dbReference type="Rhea" id="RHEA:12540"/>
        <dbReference type="Rhea" id="RHEA-COMP:9657"/>
        <dbReference type="Rhea" id="RHEA-COMP:9923"/>
        <dbReference type="ChEBI" id="CHEBI:30616"/>
        <dbReference type="ChEBI" id="CHEBI:33019"/>
        <dbReference type="ChEBI" id="CHEBI:57972"/>
        <dbReference type="ChEBI" id="CHEBI:78442"/>
        <dbReference type="ChEBI" id="CHEBI:78497"/>
        <dbReference type="ChEBI" id="CHEBI:456215"/>
        <dbReference type="EC" id="6.1.1.7"/>
    </reaction>
</comment>
<dbReference type="InterPro" id="IPR018164">
    <property type="entry name" value="Ala-tRNA-synth_IIc_N"/>
</dbReference>
<keyword evidence="5 11" id="KW-0547">Nucleotide-binding</keyword>
<keyword evidence="10 11" id="KW-0030">Aminoacyl-tRNA synthetase</keyword>
<dbReference type="InterPro" id="IPR045864">
    <property type="entry name" value="aa-tRNA-synth_II/BPL/LPL"/>
</dbReference>
<keyword evidence="6 11" id="KW-0862">Zinc</keyword>
<feature type="binding site" evidence="11">
    <location>
        <position position="577"/>
    </location>
    <ligand>
        <name>Zn(2+)</name>
        <dbReference type="ChEBI" id="CHEBI:29105"/>
    </ligand>
</feature>
<dbReference type="Gene3D" id="6.10.250.550">
    <property type="match status" value="1"/>
</dbReference>
<dbReference type="PRINTS" id="PR00980">
    <property type="entry name" value="TRNASYNTHALA"/>
</dbReference>
<dbReference type="Gene3D" id="2.40.30.130">
    <property type="match status" value="1"/>
</dbReference>
<sequence length="882" mass="97159">MGSCSVSSIRKLFLDFFVKNGHTHFQSAPLVAEGDTSLLFTNAGMVPFKQRFISGSDDVKTAVSSQKCLRAGGKHNDLENVGYTNRHHTFFEMLGNFSFGGYFKDVAIEHAWKFVTKELGLSKDRLWITVYVEDQEAFDLWKKITGFPDERIIKISTHDNFWSMGDIGPCGPCSEIFYDYGEGVPGGLPGSDDGDGARYTEIWNLVFMQYNRLEDGTLNPLPHKCIDTGMGLERIAAVVQGVCDNYDTDLFKAIIAKSQEVFGNNRHAVGHRVIADHVRAAAFLISEGLVPGNEGRGYVLRRIIRRAVRYACQMTGDGTSGAIHGVVMALTREGSGAYMGDAYPEIVRAEKAIISTLQLEEEGFVDTLRKGTALLDKEIAALKAGDVLRGDVAFKLYDTYGFPLDITLDIAKERGLKFDQQGFDQSMLVQKTQSRKNWVGSGESILHNLWERVLQEHKATVFVGYHNARAKAAVIAIVQGNEFVSEAKQGESAFVLLDVTPFYAESGGQEGDRGTLTVIAPGSTSGESCVVDVLYTRKVINKLHVHECCVRTGILRTGDLIEASIDEMRRADLRANHSATHVLHSVLREYIAEDIQQKGSLVAAEKLRFDYSHTHPMTKEQILIIEREVNNRIMSNIPVFIDNCSLAQAIDRGALALFGEKYSEHSVRVVSIASSKELCCGTHVKSTGEIGAFKIISESSIALGIRRIEAITGREVVSSFRRDNDLLLQVSECLGVPVVQVLDRLKKLFQEKKELNKQLLGVWSELIRSRAVPKEIGSGVTLRVGKFISIPVDAMVDFIREEKAQSAVTILSAITPPRAVMVIGVSKEAGKKLDAMQLVKLLGSIQGKGGGNANLARASLPVEAVEEAESMIREKVRSVFQE</sequence>
<dbReference type="InterPro" id="IPR023033">
    <property type="entry name" value="Ala_tRNA_ligase_euk/bac"/>
</dbReference>
<keyword evidence="9 11" id="KW-0648">Protein biosynthesis</keyword>
<dbReference type="Pfam" id="PF01411">
    <property type="entry name" value="tRNA-synt_2c"/>
    <property type="match status" value="1"/>
</dbReference>
<protein>
    <recommendedName>
        <fullName evidence="11">Alanine--tRNA ligase</fullName>
        <ecNumber evidence="11">6.1.1.7</ecNumber>
    </recommendedName>
    <alternativeName>
        <fullName evidence="11">Alanyl-tRNA synthetase</fullName>
        <shortName evidence="11">AlaRS</shortName>
    </alternativeName>
</protein>
<dbReference type="GO" id="GO:0005829">
    <property type="term" value="C:cytosol"/>
    <property type="evidence" value="ECO:0007669"/>
    <property type="project" value="TreeGrafter"/>
</dbReference>
<dbReference type="InterPro" id="IPR050058">
    <property type="entry name" value="Ala-tRNA_ligase"/>
</dbReference>
<dbReference type="SUPFAM" id="SSF55681">
    <property type="entry name" value="Class II aaRS and biotin synthetases"/>
    <property type="match status" value="1"/>
</dbReference>
<reference evidence="13 14" key="1">
    <citation type="journal article" date="2020" name="Pathogens">
        <title>First Whole Genome Sequence of Anaplasma platys, an Obligate Intracellular Rickettsial Pathogen of Dogs.</title>
        <authorList>
            <person name="Llanes A."/>
            <person name="Rajeev S."/>
        </authorList>
    </citation>
    <scope>NUCLEOTIDE SEQUENCE [LARGE SCALE GENOMIC DNA]</scope>
    <source>
        <strain evidence="13 14">S3</strain>
    </source>
</reference>
<gene>
    <name evidence="11 13" type="primary">alaS</name>
    <name evidence="13" type="ORF">ANPL_03815</name>
</gene>
<evidence type="ECO:0000256" key="3">
    <source>
        <dbReference type="ARBA" id="ARBA00022598"/>
    </source>
</evidence>
<dbReference type="AlphaFoldDB" id="A0A858PYX3"/>
<comment type="domain">
    <text evidence="11">Consists of three domains; the N-terminal catalytic domain, the editing domain and the C-terminal C-Ala domain. The editing domain removes incorrectly charged amino acids, while the C-Ala domain, along with tRNA(Ala), serves as a bridge to cooperatively bring together the editing and aminoacylation centers thus stimulating deacylation of misacylated tRNAs.</text>
</comment>
<dbReference type="Gene3D" id="3.30.980.10">
    <property type="entry name" value="Threonyl-trna Synthetase, Chain A, domain 2"/>
    <property type="match status" value="1"/>
</dbReference>
<dbReference type="HAMAP" id="MF_00036_B">
    <property type="entry name" value="Ala_tRNA_synth_B"/>
    <property type="match status" value="1"/>
</dbReference>